<keyword evidence="4" id="KW-0158">Chromosome</keyword>
<protein>
    <submittedName>
        <fullName evidence="11">Synaptonemal complex protein 2-like</fullName>
    </submittedName>
</protein>
<sequence length="812" mass="91948">MDSWFERTRGFLTMEELASDTLLTTVTEDFFDTAVIISRSSSKGKIQMLDSFILSLGLLVTENTVNLLIQQEALRTLNLILHAVPREERKKLPLSEGTCRLMKELARTILTVGDYDQQVTISEALCRLTTKKSRDDLAHQWFEDDVIAEAFKEIKDREFETDCRCFLNDLNNRLGDQRRVYSFPCVAAFADEHEMRKPADEKLEKFWIDFNLGSQSVTFYIDNAENLLWDSVRLLKEAVVNFSIIETEKMKTFIIYLKKPIIISSKEVTKIEIHFDLQFDISHASIQALGEDKQMLFNQMKISPERSSTFEKEDSKILSSHEREREQADESTLLAEDLSAAGDHSFITLLNDQSEPPQKNTVDSLPEKFKLDDTQQEVTSKHEESSDLQKSLDIVQTPKLDEESRAASAFKSDKKPEIKTLATLVVVLAMAVSVAVVLIAAACSAAVFAAAMGFPYGGGSCRGLPRGFGVYGCSSVPPMGMLLCSDLLCNGRQFWDWTMAPSNYRKHLFSESDQGASTSSSELSWTSSQKRKSLKPYSSRKKKRVRSSLRILPIFPLSSGSDREKDRAKLLTPLRKDTPSQNNTTSPKLSETEFQGSSAFLTPEDSVQKTELQSPHPLSILSTLEYSKDEENVSQIVSQESFMESASLKHTLQNLEDGDIPDRSFAEWRQSRPPRKPLEDWFPEAVTAGISASSLEATPETSDASTIITIFENFTRELKNYELKYRKSPVSSENAKETPDCLIKLLNQIQLCRLHKLEQFHSFVLQELSNLEKDIRALKHLEKDVLEFWGKQSADLKSFCDVQMQRLNPAQP</sequence>
<feature type="domain" description="Synaptonemal complex protein 2 armadillo-repeat-like" evidence="8">
    <location>
        <begin position="1"/>
        <end position="88"/>
    </location>
</feature>
<feature type="compositionally biased region" description="Polar residues" evidence="6">
    <location>
        <begin position="350"/>
        <end position="363"/>
    </location>
</feature>
<dbReference type="Pfam" id="PF18584">
    <property type="entry name" value="SYCP2_SLD"/>
    <property type="match status" value="1"/>
</dbReference>
<evidence type="ECO:0000256" key="5">
    <source>
        <dbReference type="ARBA" id="ARBA00023242"/>
    </source>
</evidence>
<dbReference type="InterPro" id="IPR024835">
    <property type="entry name" value="SYCP2-like"/>
</dbReference>
<comment type="similarity">
    <text evidence="3">Belongs to the SYCP2 family.</text>
</comment>
<evidence type="ECO:0000256" key="4">
    <source>
        <dbReference type="ARBA" id="ARBA00022454"/>
    </source>
</evidence>
<keyword evidence="10" id="KW-1185">Reference proteome</keyword>
<dbReference type="PANTHER" id="PTHR15607">
    <property type="entry name" value="SYNAPTONEMAL COMPLEX PROTEIN-RELATED"/>
    <property type="match status" value="1"/>
</dbReference>
<evidence type="ECO:0000259" key="9">
    <source>
        <dbReference type="Pfam" id="PF18584"/>
    </source>
</evidence>
<dbReference type="InterPro" id="IPR041322">
    <property type="entry name" value="SYCP2_ARLD"/>
</dbReference>
<evidence type="ECO:0000313" key="10">
    <source>
        <dbReference type="Proteomes" id="UP000694923"/>
    </source>
</evidence>
<reference evidence="11" key="1">
    <citation type="submission" date="2025-08" db="UniProtKB">
        <authorList>
            <consortium name="RefSeq"/>
        </authorList>
    </citation>
    <scope>IDENTIFICATION</scope>
</reference>
<dbReference type="InterPro" id="IPR040560">
    <property type="entry name" value="SYCP2_SLD"/>
</dbReference>
<name>A0ABM0RFA7_GALVR</name>
<feature type="region of interest" description="Disordered" evidence="6">
    <location>
        <begin position="306"/>
        <end position="331"/>
    </location>
</feature>
<dbReference type="PANTHER" id="PTHR15607:SF14">
    <property type="entry name" value="SYNAPTONEMAL COMPLEX PROTEIN 2-LIKE"/>
    <property type="match status" value="1"/>
</dbReference>
<evidence type="ECO:0000256" key="6">
    <source>
        <dbReference type="SAM" id="MobiDB-lite"/>
    </source>
</evidence>
<dbReference type="Pfam" id="PF18581">
    <property type="entry name" value="SYCP2_ARLD"/>
    <property type="match status" value="1"/>
</dbReference>
<feature type="region of interest" description="Disordered" evidence="6">
    <location>
        <begin position="571"/>
        <end position="595"/>
    </location>
</feature>
<evidence type="ECO:0000313" key="11">
    <source>
        <dbReference type="RefSeq" id="XP_008579298.1"/>
    </source>
</evidence>
<feature type="compositionally biased region" description="Basic and acidic residues" evidence="6">
    <location>
        <begin position="365"/>
        <end position="387"/>
    </location>
</feature>
<accession>A0ABM0RFA7</accession>
<feature type="domain" description="Synaptonemal complex protein 2 Spt16M-like" evidence="9">
    <location>
        <begin position="180"/>
        <end position="291"/>
    </location>
</feature>
<feature type="compositionally biased region" description="Polar residues" evidence="6">
    <location>
        <begin position="579"/>
        <end position="595"/>
    </location>
</feature>
<keyword evidence="7" id="KW-0812">Transmembrane</keyword>
<dbReference type="GeneID" id="103597259"/>
<keyword evidence="5" id="KW-0539">Nucleus</keyword>
<evidence type="ECO:0000259" key="8">
    <source>
        <dbReference type="Pfam" id="PF18581"/>
    </source>
</evidence>
<evidence type="ECO:0000256" key="3">
    <source>
        <dbReference type="ARBA" id="ARBA00007960"/>
    </source>
</evidence>
<organism evidence="10 11">
    <name type="scientific">Galeopterus variegatus</name>
    <name type="common">Malayan flying lemur</name>
    <name type="synonym">Cynocephalus variegatus</name>
    <dbReference type="NCBI Taxonomy" id="482537"/>
    <lineage>
        <taxon>Eukaryota</taxon>
        <taxon>Metazoa</taxon>
        <taxon>Chordata</taxon>
        <taxon>Craniata</taxon>
        <taxon>Vertebrata</taxon>
        <taxon>Euteleostomi</taxon>
        <taxon>Mammalia</taxon>
        <taxon>Eutheria</taxon>
        <taxon>Euarchontoglires</taxon>
        <taxon>Dermoptera</taxon>
        <taxon>Cynocephalidae</taxon>
        <taxon>Galeopterus</taxon>
    </lineage>
</organism>
<dbReference type="Proteomes" id="UP000694923">
    <property type="component" value="Unplaced"/>
</dbReference>
<proteinExistence type="inferred from homology"/>
<keyword evidence="7" id="KW-1133">Transmembrane helix</keyword>
<evidence type="ECO:0000256" key="2">
    <source>
        <dbReference type="ARBA" id="ARBA00004286"/>
    </source>
</evidence>
<comment type="subcellular location">
    <subcellularLocation>
        <location evidence="2">Chromosome</location>
    </subcellularLocation>
    <subcellularLocation>
        <location evidence="1">Nucleus</location>
    </subcellularLocation>
</comment>
<keyword evidence="7" id="KW-0472">Membrane</keyword>
<gene>
    <name evidence="11" type="primary">SYCP2L</name>
</gene>
<dbReference type="RefSeq" id="XP_008579298.1">
    <property type="nucleotide sequence ID" value="XM_008581076.1"/>
</dbReference>
<evidence type="ECO:0000256" key="7">
    <source>
        <dbReference type="SAM" id="Phobius"/>
    </source>
</evidence>
<feature type="compositionally biased region" description="Basic and acidic residues" evidence="6">
    <location>
        <begin position="308"/>
        <end position="328"/>
    </location>
</feature>
<evidence type="ECO:0000256" key="1">
    <source>
        <dbReference type="ARBA" id="ARBA00004123"/>
    </source>
</evidence>
<feature type="region of interest" description="Disordered" evidence="6">
    <location>
        <begin position="350"/>
        <end position="394"/>
    </location>
</feature>
<feature type="transmembrane region" description="Helical" evidence="7">
    <location>
        <begin position="421"/>
        <end position="454"/>
    </location>
</feature>